<dbReference type="Pfam" id="PF02627">
    <property type="entry name" value="CMD"/>
    <property type="match status" value="1"/>
</dbReference>
<comment type="caution">
    <text evidence="2">The sequence shown here is derived from an EMBL/GenBank/DDBJ whole genome shotgun (WGS) entry which is preliminary data.</text>
</comment>
<dbReference type="SUPFAM" id="SSF69118">
    <property type="entry name" value="AhpD-like"/>
    <property type="match status" value="1"/>
</dbReference>
<protein>
    <submittedName>
        <fullName evidence="2">Carboxymuconolactone decarboxylase family protein</fullName>
    </submittedName>
</protein>
<gene>
    <name evidence="2" type="ORF">ACFORG_03610</name>
</gene>
<dbReference type="InterPro" id="IPR010195">
    <property type="entry name" value="Uncharacterised_peroxidase-rel"/>
</dbReference>
<organism evidence="2 3">
    <name type="scientific">Lutimaribacter marinistellae</name>
    <dbReference type="NCBI Taxonomy" id="1820329"/>
    <lineage>
        <taxon>Bacteria</taxon>
        <taxon>Pseudomonadati</taxon>
        <taxon>Pseudomonadota</taxon>
        <taxon>Alphaproteobacteria</taxon>
        <taxon>Rhodobacterales</taxon>
        <taxon>Roseobacteraceae</taxon>
        <taxon>Lutimaribacter</taxon>
    </lineage>
</organism>
<dbReference type="InterPro" id="IPR029032">
    <property type="entry name" value="AhpD-like"/>
</dbReference>
<reference evidence="3" key="1">
    <citation type="journal article" date="2019" name="Int. J. Syst. Evol. Microbiol.">
        <title>The Global Catalogue of Microorganisms (GCM) 10K type strain sequencing project: providing services to taxonomists for standard genome sequencing and annotation.</title>
        <authorList>
            <consortium name="The Broad Institute Genomics Platform"/>
            <consortium name="The Broad Institute Genome Sequencing Center for Infectious Disease"/>
            <person name="Wu L."/>
            <person name="Ma J."/>
        </authorList>
    </citation>
    <scope>NUCLEOTIDE SEQUENCE [LARGE SCALE GENOMIC DNA]</scope>
    <source>
        <strain evidence="3">KCTC 42911</strain>
    </source>
</reference>
<dbReference type="Gene3D" id="1.20.1290.10">
    <property type="entry name" value="AhpD-like"/>
    <property type="match status" value="1"/>
</dbReference>
<dbReference type="InterPro" id="IPR004675">
    <property type="entry name" value="AhpD_core"/>
</dbReference>
<feature type="domain" description="Carboxymuconolactone decarboxylase-like" evidence="1">
    <location>
        <begin position="27"/>
        <end position="95"/>
    </location>
</feature>
<dbReference type="PANTHER" id="PTHR35446:SF2">
    <property type="entry name" value="CARBOXYMUCONOLACTONE DECARBOXYLASE-LIKE DOMAIN-CONTAINING PROTEIN"/>
    <property type="match status" value="1"/>
</dbReference>
<dbReference type="InterPro" id="IPR003779">
    <property type="entry name" value="CMD-like"/>
</dbReference>
<dbReference type="PANTHER" id="PTHR35446">
    <property type="entry name" value="SI:CH211-175M2.5"/>
    <property type="match status" value="1"/>
</dbReference>
<sequence>MGYFKGVENARLVTEVFRHDKDRFHPYTAFMAEVMRSSDTLGAVEREAIALHVSAINRCHYCVGSHRAALLAMGQTAEQIAEVEVGRSPDGKLHALLVLAARLTNTPSMVGEADIDDARRAGATDRDIQDTIAVAAVFAFMNRLVEGYGVKGDDKAFDLVGKSLISGGYDAIPKMISR</sequence>
<dbReference type="EMBL" id="JBHRXI010000002">
    <property type="protein sequence ID" value="MFC3612838.1"/>
    <property type="molecule type" value="Genomic_DNA"/>
</dbReference>
<dbReference type="NCBIfam" id="TIGR01926">
    <property type="entry name" value="peroxid_rel"/>
    <property type="match status" value="1"/>
</dbReference>
<name>A0ABV7TDV2_9RHOB</name>
<accession>A0ABV7TDV2</accession>
<dbReference type="RefSeq" id="WP_386734027.1">
    <property type="nucleotide sequence ID" value="NZ_JBHRXI010000002.1"/>
</dbReference>
<evidence type="ECO:0000313" key="2">
    <source>
        <dbReference type="EMBL" id="MFC3612838.1"/>
    </source>
</evidence>
<proteinExistence type="predicted"/>
<dbReference type="NCBIfam" id="TIGR00778">
    <property type="entry name" value="ahpD_dom"/>
    <property type="match status" value="1"/>
</dbReference>
<dbReference type="Proteomes" id="UP001595629">
    <property type="component" value="Unassembled WGS sequence"/>
</dbReference>
<keyword evidence="3" id="KW-1185">Reference proteome</keyword>
<evidence type="ECO:0000313" key="3">
    <source>
        <dbReference type="Proteomes" id="UP001595629"/>
    </source>
</evidence>
<evidence type="ECO:0000259" key="1">
    <source>
        <dbReference type="Pfam" id="PF02627"/>
    </source>
</evidence>